<dbReference type="PANTHER" id="PTHR43546:SF3">
    <property type="entry name" value="UPF0173 METAL-DEPENDENT HYDROLASE MJ1163"/>
    <property type="match status" value="1"/>
</dbReference>
<dbReference type="InterPro" id="IPR036866">
    <property type="entry name" value="RibonucZ/Hydroxyglut_hydro"/>
</dbReference>
<keyword evidence="3" id="KW-1185">Reference proteome</keyword>
<gene>
    <name evidence="2" type="ORF">Aiant_35900</name>
</gene>
<evidence type="ECO:0000313" key="3">
    <source>
        <dbReference type="Proteomes" id="UP000676967"/>
    </source>
</evidence>
<dbReference type="PANTHER" id="PTHR43546">
    <property type="entry name" value="UPF0173 METAL-DEPENDENT HYDROLASE MJ1163-RELATED"/>
    <property type="match status" value="1"/>
</dbReference>
<name>A0ABM7LUA6_9ACTN</name>
<evidence type="ECO:0000313" key="2">
    <source>
        <dbReference type="EMBL" id="BCJ42933.1"/>
    </source>
</evidence>
<organism evidence="2 3">
    <name type="scientific">Actinoplanes ianthinogenes</name>
    <dbReference type="NCBI Taxonomy" id="122358"/>
    <lineage>
        <taxon>Bacteria</taxon>
        <taxon>Bacillati</taxon>
        <taxon>Actinomycetota</taxon>
        <taxon>Actinomycetes</taxon>
        <taxon>Micromonosporales</taxon>
        <taxon>Micromonosporaceae</taxon>
        <taxon>Actinoplanes</taxon>
    </lineage>
</organism>
<reference evidence="2 3" key="1">
    <citation type="submission" date="2020-08" db="EMBL/GenBank/DDBJ databases">
        <title>Whole genome shotgun sequence of Actinoplanes ianthinogenes NBRC 13996.</title>
        <authorList>
            <person name="Komaki H."/>
            <person name="Tamura T."/>
        </authorList>
    </citation>
    <scope>NUCLEOTIDE SEQUENCE [LARGE SCALE GENOMIC DNA]</scope>
    <source>
        <strain evidence="2 3">NBRC 13996</strain>
    </source>
</reference>
<dbReference type="SUPFAM" id="SSF56281">
    <property type="entry name" value="Metallo-hydrolase/oxidoreductase"/>
    <property type="match status" value="1"/>
</dbReference>
<dbReference type="EMBL" id="AP023356">
    <property type="protein sequence ID" value="BCJ42933.1"/>
    <property type="molecule type" value="Genomic_DNA"/>
</dbReference>
<dbReference type="Gene3D" id="3.60.15.10">
    <property type="entry name" value="Ribonuclease Z/Hydroxyacylglutathione hydrolase-like"/>
    <property type="match status" value="1"/>
</dbReference>
<evidence type="ECO:0000259" key="1">
    <source>
        <dbReference type="SMART" id="SM00849"/>
    </source>
</evidence>
<dbReference type="InterPro" id="IPR001279">
    <property type="entry name" value="Metallo-B-lactamas"/>
</dbReference>
<dbReference type="Pfam" id="PF13483">
    <property type="entry name" value="Lactamase_B_3"/>
    <property type="match status" value="1"/>
</dbReference>
<feature type="domain" description="Metallo-beta-lactamase" evidence="1">
    <location>
        <begin position="7"/>
        <end position="179"/>
    </location>
</feature>
<accession>A0ABM7LUA6</accession>
<proteinExistence type="predicted"/>
<dbReference type="CDD" id="cd06262">
    <property type="entry name" value="metallo-hydrolase-like_MBL-fold"/>
    <property type="match status" value="1"/>
</dbReference>
<sequence length="213" mass="22751">MRITKFTHSCLRIEGAGVLVVDPGEFSEEWESALDGADAVVVTHEHPDHLDVAAVTAAVRRRPGLRVFAHADVLKLLGEVAEATTPVTAGEEFEAAGFTVRAYGGQHAIIHPYVPRIANLGFLISDGATNVYHPGDSFVVPQDATVDTLGVPLNAPWMKVAETLEFARAVKPGRAFAIHDGLLNARGAAVSDKHLEGFAETKYQHLAPGTTLD</sequence>
<dbReference type="InterPro" id="IPR050114">
    <property type="entry name" value="UPF0173_UPF0282_UlaG_hydrolase"/>
</dbReference>
<dbReference type="SMART" id="SM00849">
    <property type="entry name" value="Lactamase_B"/>
    <property type="match status" value="1"/>
</dbReference>
<dbReference type="Proteomes" id="UP000676967">
    <property type="component" value="Chromosome"/>
</dbReference>
<protein>
    <submittedName>
        <fullName evidence="2">MBL fold metallo-hydrolase</fullName>
    </submittedName>
</protein>
<dbReference type="RefSeq" id="WP_189328443.1">
    <property type="nucleotide sequence ID" value="NZ_AP023356.1"/>
</dbReference>